<evidence type="ECO:0000256" key="1">
    <source>
        <dbReference type="SAM" id="Coils"/>
    </source>
</evidence>
<evidence type="ECO:0000313" key="5">
    <source>
        <dbReference type="EMBL" id="SVE93079.1"/>
    </source>
</evidence>
<dbReference type="Gene3D" id="3.40.30.10">
    <property type="entry name" value="Glutaredoxin"/>
    <property type="match status" value="2"/>
</dbReference>
<keyword evidence="2" id="KW-1133">Transmembrane helix</keyword>
<gene>
    <name evidence="5" type="primary">EOG090X0856</name>
</gene>
<dbReference type="PANTHER" id="PTHR19991:SF2">
    <property type="entry name" value="GH08893P"/>
    <property type="match status" value="1"/>
</dbReference>
<evidence type="ECO:0000256" key="3">
    <source>
        <dbReference type="SAM" id="SignalP"/>
    </source>
</evidence>
<feature type="domain" description="Thioredoxin" evidence="4">
    <location>
        <begin position="128"/>
        <end position="219"/>
    </location>
</feature>
<protein>
    <submittedName>
        <fullName evidence="5">EOG090X0856</fullName>
    </submittedName>
</protein>
<feature type="chain" id="PRO_5021358211" evidence="3">
    <location>
        <begin position="20"/>
        <end position="307"/>
    </location>
</feature>
<dbReference type="AlphaFoldDB" id="A0A4Y7NIM6"/>
<evidence type="ECO:0000259" key="4">
    <source>
        <dbReference type="Pfam" id="PF00085"/>
    </source>
</evidence>
<proteinExistence type="evidence at transcript level"/>
<keyword evidence="2" id="KW-0812">Transmembrane</keyword>
<name>A0A4Y7NIM6_9CRUS</name>
<feature type="signal peptide" evidence="3">
    <location>
        <begin position="1"/>
        <end position="19"/>
    </location>
</feature>
<feature type="coiled-coil region" evidence="1">
    <location>
        <begin position="44"/>
        <end position="71"/>
    </location>
</feature>
<dbReference type="SUPFAM" id="SSF52833">
    <property type="entry name" value="Thioredoxin-like"/>
    <property type="match status" value="2"/>
</dbReference>
<accession>A0A4Y7NIM6</accession>
<evidence type="ECO:0000256" key="2">
    <source>
        <dbReference type="SAM" id="Phobius"/>
    </source>
</evidence>
<feature type="transmembrane region" description="Helical" evidence="2">
    <location>
        <begin position="267"/>
        <end position="285"/>
    </location>
</feature>
<dbReference type="InterPro" id="IPR036249">
    <property type="entry name" value="Thioredoxin-like_sf"/>
</dbReference>
<keyword evidence="3" id="KW-0732">Signal</keyword>
<keyword evidence="2" id="KW-0472">Membrane</keyword>
<reference evidence="5" key="1">
    <citation type="submission" date="2018-08" db="EMBL/GenBank/DDBJ databases">
        <authorList>
            <person name="Cornetti L."/>
        </authorList>
    </citation>
    <scope>NUCLEOTIDE SEQUENCE</scope>
    <source>
        <strain evidence="5">DE-FRO-2-1</strain>
    </source>
</reference>
<sequence length="307" mass="34477">MTCQTILFVILAFLSIVNANLEQVTDEELEKLIGNEKFVIALFRSETCSECDELEAQLSSIREDLVDSLNAWVVKAVASQLKTNFTATNNPAKPLVVYFRHGIPMLYDGPLNDEVMIDTFVQNQESGVTHLNDDSFEHLTQAASGATTGDWFVMFYRDDCDPCLKFLAKWEYIATQLKGRINLAKVNIMADGISTGSRFFVEQVPTYLFFRQGKVYQYSLDNYETQAFKDFALGWYKNAPSKSVPVPKTPFDELVDRSVFVLKENPLILPVAGGALLLILIVTLIKSLKGTKPEKTTKAKKNTKKAD</sequence>
<dbReference type="PANTHER" id="PTHR19991">
    <property type="entry name" value="L 2 01289"/>
    <property type="match status" value="1"/>
</dbReference>
<keyword evidence="1" id="KW-0175">Coiled coil</keyword>
<organism evidence="5">
    <name type="scientific">Moina brachiata</name>
    <dbReference type="NCBI Taxonomy" id="675436"/>
    <lineage>
        <taxon>Eukaryota</taxon>
        <taxon>Metazoa</taxon>
        <taxon>Ecdysozoa</taxon>
        <taxon>Arthropoda</taxon>
        <taxon>Crustacea</taxon>
        <taxon>Branchiopoda</taxon>
        <taxon>Diplostraca</taxon>
        <taxon>Cladocera</taxon>
        <taxon>Anomopoda</taxon>
        <taxon>Moinidae</taxon>
        <taxon>Moina</taxon>
    </lineage>
</organism>
<dbReference type="Pfam" id="PF00085">
    <property type="entry name" value="Thioredoxin"/>
    <property type="match status" value="1"/>
</dbReference>
<dbReference type="EMBL" id="LR023460">
    <property type="protein sequence ID" value="SVE93079.1"/>
    <property type="molecule type" value="mRNA"/>
</dbReference>
<dbReference type="InterPro" id="IPR013766">
    <property type="entry name" value="Thioredoxin_domain"/>
</dbReference>
<dbReference type="CDD" id="cd02961">
    <property type="entry name" value="PDI_a_family"/>
    <property type="match status" value="1"/>
</dbReference>